<accession>A0A4Q9PUG0</accession>
<keyword evidence="1" id="KW-1133">Transmembrane helix</keyword>
<dbReference type="Proteomes" id="UP000292082">
    <property type="component" value="Unassembled WGS sequence"/>
</dbReference>
<dbReference type="OrthoDB" id="3214103at2759"/>
<name>A0A4Q9PUG0_9APHY</name>
<evidence type="ECO:0000313" key="3">
    <source>
        <dbReference type="EMBL" id="TBU58202.1"/>
    </source>
</evidence>
<feature type="transmembrane region" description="Helical" evidence="1">
    <location>
        <begin position="90"/>
        <end position="107"/>
    </location>
</feature>
<dbReference type="Proteomes" id="UP000292957">
    <property type="component" value="Unassembled WGS sequence"/>
</dbReference>
<reference evidence="3 4" key="1">
    <citation type="submission" date="2019-01" db="EMBL/GenBank/DDBJ databases">
        <title>Draft genome sequences of three monokaryotic isolates of the white-rot basidiomycete fungus Dichomitus squalens.</title>
        <authorList>
            <consortium name="DOE Joint Genome Institute"/>
            <person name="Lopez S.C."/>
            <person name="Andreopoulos B."/>
            <person name="Pangilinan J."/>
            <person name="Lipzen A."/>
            <person name="Riley R."/>
            <person name="Ahrendt S."/>
            <person name="Ng V."/>
            <person name="Barry K."/>
            <person name="Daum C."/>
            <person name="Grigoriev I.V."/>
            <person name="Hilden K.S."/>
            <person name="Makela M.R."/>
            <person name="de Vries R.P."/>
        </authorList>
    </citation>
    <scope>NUCLEOTIDE SEQUENCE [LARGE SCALE GENOMIC DNA]</scope>
    <source>
        <strain evidence="3 4">CBS 464.89</strain>
        <strain evidence="2">OM18370.1</strain>
    </source>
</reference>
<evidence type="ECO:0000313" key="4">
    <source>
        <dbReference type="Proteomes" id="UP000292082"/>
    </source>
</evidence>
<dbReference type="EMBL" id="ML143401">
    <property type="protein sequence ID" value="TBU31093.1"/>
    <property type="molecule type" value="Genomic_DNA"/>
</dbReference>
<gene>
    <name evidence="3" type="ORF">BD310DRAFT_819875</name>
    <name evidence="2" type="ORF">BD311DRAFT_657626</name>
</gene>
<keyword evidence="1" id="KW-0472">Membrane</keyword>
<evidence type="ECO:0000256" key="1">
    <source>
        <dbReference type="SAM" id="Phobius"/>
    </source>
</evidence>
<keyword evidence="1" id="KW-0812">Transmembrane</keyword>
<feature type="transmembrane region" description="Helical" evidence="1">
    <location>
        <begin position="51"/>
        <end position="69"/>
    </location>
</feature>
<proteinExistence type="predicted"/>
<dbReference type="AlphaFoldDB" id="A0A4Q9PUG0"/>
<feature type="non-terminal residue" evidence="3">
    <location>
        <position position="1"/>
    </location>
</feature>
<organism evidence="3 4">
    <name type="scientific">Dichomitus squalens</name>
    <dbReference type="NCBI Taxonomy" id="114155"/>
    <lineage>
        <taxon>Eukaryota</taxon>
        <taxon>Fungi</taxon>
        <taxon>Dikarya</taxon>
        <taxon>Basidiomycota</taxon>
        <taxon>Agaricomycotina</taxon>
        <taxon>Agaricomycetes</taxon>
        <taxon>Polyporales</taxon>
        <taxon>Polyporaceae</taxon>
        <taxon>Dichomitus</taxon>
    </lineage>
</organism>
<protein>
    <submittedName>
        <fullName evidence="3">Uncharacterized protein</fullName>
    </submittedName>
</protein>
<evidence type="ECO:0000313" key="2">
    <source>
        <dbReference type="EMBL" id="TBU31093.1"/>
    </source>
</evidence>
<keyword evidence="4" id="KW-1185">Reference proteome</keyword>
<feature type="transmembrane region" description="Helical" evidence="1">
    <location>
        <begin position="19"/>
        <end position="45"/>
    </location>
</feature>
<dbReference type="EMBL" id="ML145127">
    <property type="protein sequence ID" value="TBU58202.1"/>
    <property type="molecule type" value="Genomic_DNA"/>
</dbReference>
<sequence>LSDAIVWWRVYAVWGGNRFITALGLTVLLPSIELGTGSLFIGSMWGLMGDIFSVLVNLLATALITYKAWHHRRFVRDYLRAASSRSQAERVLFLLIESGVAYCLIWVCSTSDLGINAY</sequence>